<evidence type="ECO:0000259" key="9">
    <source>
        <dbReference type="Pfam" id="PF16177"/>
    </source>
</evidence>
<dbReference type="Proteomes" id="UP000482487">
    <property type="component" value="Unassembled WGS sequence"/>
</dbReference>
<dbReference type="Pfam" id="PF13193">
    <property type="entry name" value="AMP-binding_C"/>
    <property type="match status" value="1"/>
</dbReference>
<dbReference type="FunFam" id="3.40.50.12780:FF:000001">
    <property type="entry name" value="Acetyl-coenzyme A synthetase"/>
    <property type="match status" value="1"/>
</dbReference>
<feature type="domain" description="AMP-dependent synthetase/ligase" evidence="7">
    <location>
        <begin position="95"/>
        <end position="476"/>
    </location>
</feature>
<sequence length="642" mass="70680">MTPTGTLDALLVEQRVFRPAPATIIEANVKPHDLAEATALAAADPLAYWEKAALELEWHRKWDAVLDDSDAPFYRWFPGAQGNIAHNALDRHVHAWTKNKLALIWEGEAGDCRKFTYFELYREVNRLAGALRALGVTRGDRVCLYLPPIPETVVAMLAAAKIGAVHVFVFAGMSAKVLRERINDCRAKVLITADGFYRGGRLINLKTVVDEALAGVRSDAAETVVIVRRSGDDIDMQEPRDLYYHDLLRQESPEAATEIMEADDPLFWLHTSGASGKPKAVIHGHGGYMVGAHHTFRTVFDIKPTDIHFCTADPGWITGHTYGVYGPLLTGATVILYEGHPLYPQADRLPSIIERYGATIFYATPTLIRMLMRYGPQYPKKRDLSTLRLLGSVGEPLGAEAWMWFYKHFGESKCPLLDTWWQTETGMAMISPMPISVLKPGSVGKALPGIDADVVDAAGHSVPPGQGGFLVIKKPWPGMLLGLEGDAAGYVSTYWEQIPGLYFAGDVARRDEDGYFWMQGRADEVLNIAGHRVGTAEVEAALTSHRFVSEAAVIGLPDKIKGEVAKAFVIPDPGWVEAFADADAFGAELRSHVRRELGPIVVLRAVELRDTLPRTRSGKILRRQLRAEELGEGVEGITATDD</sequence>
<feature type="domain" description="AMP-binding enzyme C-terminal" evidence="8">
    <location>
        <begin position="537"/>
        <end position="619"/>
    </location>
</feature>
<keyword evidence="5" id="KW-0007">Acetylation</keyword>
<dbReference type="InterPro" id="IPR011904">
    <property type="entry name" value="Ac_CoA_lig"/>
</dbReference>
<dbReference type="NCBIfam" id="NF001208">
    <property type="entry name" value="PRK00174.1"/>
    <property type="match status" value="1"/>
</dbReference>
<dbReference type="RefSeq" id="WP_160959097.1">
    <property type="nucleotide sequence ID" value="NZ_WVUD01000005.1"/>
</dbReference>
<dbReference type="AlphaFoldDB" id="A0A7C9IV98"/>
<protein>
    <recommendedName>
        <fullName evidence="6">Acetate--CoA ligase</fullName>
        <ecNumber evidence="6">6.2.1.1</ecNumber>
    </recommendedName>
</protein>
<dbReference type="Pfam" id="PF00501">
    <property type="entry name" value="AMP-binding"/>
    <property type="match status" value="1"/>
</dbReference>
<evidence type="ECO:0000256" key="3">
    <source>
        <dbReference type="ARBA" id="ARBA00022741"/>
    </source>
</evidence>
<evidence type="ECO:0000256" key="5">
    <source>
        <dbReference type="ARBA" id="ARBA00022990"/>
    </source>
</evidence>
<accession>A0A7C9IV98</accession>
<dbReference type="EC" id="6.2.1.1" evidence="6"/>
<dbReference type="PANTHER" id="PTHR24095">
    <property type="entry name" value="ACETYL-COENZYME A SYNTHETASE"/>
    <property type="match status" value="1"/>
</dbReference>
<organism evidence="10 11">
    <name type="scientific">Solidesulfovibrio aerotolerans</name>
    <dbReference type="NCBI Taxonomy" id="295255"/>
    <lineage>
        <taxon>Bacteria</taxon>
        <taxon>Pseudomonadati</taxon>
        <taxon>Thermodesulfobacteriota</taxon>
        <taxon>Desulfovibrionia</taxon>
        <taxon>Desulfovibrionales</taxon>
        <taxon>Desulfovibrionaceae</taxon>
        <taxon>Solidesulfovibrio</taxon>
    </lineage>
</organism>
<feature type="domain" description="Acetyl-coenzyme A synthetase N-terminal" evidence="9">
    <location>
        <begin position="39"/>
        <end position="88"/>
    </location>
</feature>
<dbReference type="Gene3D" id="3.40.50.12780">
    <property type="entry name" value="N-terminal domain of ligase-like"/>
    <property type="match status" value="1"/>
</dbReference>
<dbReference type="InterPro" id="IPR045851">
    <property type="entry name" value="AMP-bd_C_sf"/>
</dbReference>
<dbReference type="NCBIfam" id="TIGR02188">
    <property type="entry name" value="Ac_CoA_lig_AcsA"/>
    <property type="match status" value="1"/>
</dbReference>
<dbReference type="Pfam" id="PF16177">
    <property type="entry name" value="ACAS_N"/>
    <property type="match status" value="1"/>
</dbReference>
<keyword evidence="4" id="KW-0067">ATP-binding</keyword>
<dbReference type="GO" id="GO:0016208">
    <property type="term" value="F:AMP binding"/>
    <property type="evidence" value="ECO:0007669"/>
    <property type="project" value="InterPro"/>
</dbReference>
<reference evidence="10 11" key="1">
    <citation type="submission" date="2020-01" db="EMBL/GenBank/DDBJ databases">
        <title>Genome sequence of Desulfovibrio aerotolerans DSM 16695(T).</title>
        <authorList>
            <person name="Karnachuk O."/>
            <person name="Avakyan M."/>
            <person name="Mardanov A."/>
            <person name="Kadnikov V."/>
            <person name="Ravin N."/>
        </authorList>
    </citation>
    <scope>NUCLEOTIDE SEQUENCE [LARGE SCALE GENOMIC DNA]</scope>
    <source>
        <strain evidence="10 11">DSM 16695</strain>
    </source>
</reference>
<gene>
    <name evidence="10" type="primary">acs</name>
    <name evidence="10" type="ORF">GTA51_04620</name>
</gene>
<keyword evidence="2 10" id="KW-0436">Ligase</keyword>
<evidence type="ECO:0000313" key="11">
    <source>
        <dbReference type="Proteomes" id="UP000482487"/>
    </source>
</evidence>
<evidence type="ECO:0000256" key="6">
    <source>
        <dbReference type="NCBIfam" id="TIGR02188"/>
    </source>
</evidence>
<proteinExistence type="inferred from homology"/>
<dbReference type="InterPro" id="IPR032387">
    <property type="entry name" value="ACAS_N"/>
</dbReference>
<dbReference type="OrthoDB" id="9801302at2"/>
<dbReference type="EMBL" id="WVUD01000005">
    <property type="protein sequence ID" value="MYL82422.1"/>
    <property type="molecule type" value="Genomic_DNA"/>
</dbReference>
<evidence type="ECO:0000256" key="2">
    <source>
        <dbReference type="ARBA" id="ARBA00022598"/>
    </source>
</evidence>
<dbReference type="PANTHER" id="PTHR24095:SF14">
    <property type="entry name" value="ACETYL-COENZYME A SYNTHETASE 1"/>
    <property type="match status" value="1"/>
</dbReference>
<name>A0A7C9IV98_9BACT</name>
<evidence type="ECO:0000256" key="1">
    <source>
        <dbReference type="ARBA" id="ARBA00006432"/>
    </source>
</evidence>
<comment type="caution">
    <text evidence="10">The sequence shown here is derived from an EMBL/GenBank/DDBJ whole genome shotgun (WGS) entry which is preliminary data.</text>
</comment>
<dbReference type="GO" id="GO:0003987">
    <property type="term" value="F:acetate-CoA ligase activity"/>
    <property type="evidence" value="ECO:0007669"/>
    <property type="project" value="UniProtKB-UniRule"/>
</dbReference>
<dbReference type="GO" id="GO:0005829">
    <property type="term" value="C:cytosol"/>
    <property type="evidence" value="ECO:0007669"/>
    <property type="project" value="TreeGrafter"/>
</dbReference>
<evidence type="ECO:0000259" key="8">
    <source>
        <dbReference type="Pfam" id="PF13193"/>
    </source>
</evidence>
<dbReference type="SUPFAM" id="SSF56801">
    <property type="entry name" value="Acetyl-CoA synthetase-like"/>
    <property type="match status" value="1"/>
</dbReference>
<comment type="similarity">
    <text evidence="1">Belongs to the ATP-dependent AMP-binding enzyme family.</text>
</comment>
<dbReference type="InterPro" id="IPR025110">
    <property type="entry name" value="AMP-bd_C"/>
</dbReference>
<dbReference type="InterPro" id="IPR042099">
    <property type="entry name" value="ANL_N_sf"/>
</dbReference>
<dbReference type="GO" id="GO:0019427">
    <property type="term" value="P:acetyl-CoA biosynthetic process from acetate"/>
    <property type="evidence" value="ECO:0007669"/>
    <property type="project" value="UniProtKB-UniRule"/>
</dbReference>
<dbReference type="Gene3D" id="3.30.300.30">
    <property type="match status" value="1"/>
</dbReference>
<evidence type="ECO:0000259" key="7">
    <source>
        <dbReference type="Pfam" id="PF00501"/>
    </source>
</evidence>
<evidence type="ECO:0000313" key="10">
    <source>
        <dbReference type="EMBL" id="MYL82422.1"/>
    </source>
</evidence>
<dbReference type="InterPro" id="IPR000873">
    <property type="entry name" value="AMP-dep_synth/lig_dom"/>
</dbReference>
<keyword evidence="11" id="KW-1185">Reference proteome</keyword>
<keyword evidence="3" id="KW-0547">Nucleotide-binding</keyword>
<evidence type="ECO:0000256" key="4">
    <source>
        <dbReference type="ARBA" id="ARBA00022840"/>
    </source>
</evidence>
<dbReference type="GO" id="GO:0005524">
    <property type="term" value="F:ATP binding"/>
    <property type="evidence" value="ECO:0007669"/>
    <property type="project" value="UniProtKB-KW"/>
</dbReference>